<accession>A0A6V7UE08</accession>
<reference evidence="2 3" key="1">
    <citation type="submission" date="2020-08" db="EMBL/GenBank/DDBJ databases">
        <authorList>
            <person name="Koutsovoulos G."/>
            <person name="Danchin GJ E."/>
        </authorList>
    </citation>
    <scope>NUCLEOTIDE SEQUENCE [LARGE SCALE GENOMIC DNA]</scope>
</reference>
<comment type="caution">
    <text evidence="2">The sequence shown here is derived from an EMBL/GenBank/DDBJ whole genome shotgun (WGS) entry which is preliminary data.</text>
</comment>
<sequence length="77" mass="9398">MEAELEDKNLEELKRELIDKESLNKFLKEEHSKMIKKLIEEDEIFKNNIEELRPHEKKRMNNLIGEEKQNYTNVKIK</sequence>
<keyword evidence="1" id="KW-0175">Coiled coil</keyword>
<dbReference type="EMBL" id="CAJEWN010000055">
    <property type="protein sequence ID" value="CAD2154276.1"/>
    <property type="molecule type" value="Genomic_DNA"/>
</dbReference>
<gene>
    <name evidence="2" type="ORF">MENT_LOCUS11446</name>
</gene>
<evidence type="ECO:0000313" key="2">
    <source>
        <dbReference type="EMBL" id="CAD2154276.1"/>
    </source>
</evidence>
<protein>
    <submittedName>
        <fullName evidence="2">Uncharacterized protein</fullName>
    </submittedName>
</protein>
<dbReference type="AlphaFoldDB" id="A0A6V7UE08"/>
<name>A0A6V7UE08_MELEN</name>
<evidence type="ECO:0000256" key="1">
    <source>
        <dbReference type="SAM" id="Coils"/>
    </source>
</evidence>
<feature type="coiled-coil region" evidence="1">
    <location>
        <begin position="3"/>
        <end position="30"/>
    </location>
</feature>
<dbReference type="Proteomes" id="UP000580250">
    <property type="component" value="Unassembled WGS sequence"/>
</dbReference>
<organism evidence="2 3">
    <name type="scientific">Meloidogyne enterolobii</name>
    <name type="common">Root-knot nematode worm</name>
    <name type="synonym">Meloidogyne mayaguensis</name>
    <dbReference type="NCBI Taxonomy" id="390850"/>
    <lineage>
        <taxon>Eukaryota</taxon>
        <taxon>Metazoa</taxon>
        <taxon>Ecdysozoa</taxon>
        <taxon>Nematoda</taxon>
        <taxon>Chromadorea</taxon>
        <taxon>Rhabditida</taxon>
        <taxon>Tylenchina</taxon>
        <taxon>Tylenchomorpha</taxon>
        <taxon>Tylenchoidea</taxon>
        <taxon>Meloidogynidae</taxon>
        <taxon>Meloidogyninae</taxon>
        <taxon>Meloidogyne</taxon>
    </lineage>
</organism>
<evidence type="ECO:0000313" key="3">
    <source>
        <dbReference type="Proteomes" id="UP000580250"/>
    </source>
</evidence>
<proteinExistence type="predicted"/>